<protein>
    <submittedName>
        <fullName evidence="1">Uncharacterized protein</fullName>
    </submittedName>
</protein>
<keyword evidence="2" id="KW-1185">Reference proteome</keyword>
<name>A0A1B0ZN50_9RHOB</name>
<organism evidence="1 2">
    <name type="scientific">Phaeobacter gallaeciensis</name>
    <dbReference type="NCBI Taxonomy" id="60890"/>
    <lineage>
        <taxon>Bacteria</taxon>
        <taxon>Pseudomonadati</taxon>
        <taxon>Pseudomonadota</taxon>
        <taxon>Alphaproteobacteria</taxon>
        <taxon>Rhodobacterales</taxon>
        <taxon>Roseobacteraceae</taxon>
        <taxon>Phaeobacter</taxon>
    </lineage>
</organism>
<accession>A0A1B0ZN50</accession>
<evidence type="ECO:0000313" key="2">
    <source>
        <dbReference type="Proteomes" id="UP000092565"/>
    </source>
</evidence>
<dbReference type="AlphaFoldDB" id="A0A1B0ZN50"/>
<reference evidence="1 2" key="1">
    <citation type="submission" date="2016-04" db="EMBL/GenBank/DDBJ databases">
        <authorList>
            <person name="Evans L.H."/>
            <person name="Alamgir A."/>
            <person name="Owens N."/>
            <person name="Weber N.D."/>
            <person name="Virtaneva K."/>
            <person name="Barbian K."/>
            <person name="Babar A."/>
            <person name="Rosenke K."/>
        </authorList>
    </citation>
    <scope>NUCLEOTIDE SEQUENCE [LARGE SCALE GENOMIC DNA]</scope>
    <source>
        <strain evidence="1 2">JL2886</strain>
    </source>
</reference>
<dbReference type="EMBL" id="CP015124">
    <property type="protein sequence ID" value="ANP35541.1"/>
    <property type="molecule type" value="Genomic_DNA"/>
</dbReference>
<proteinExistence type="predicted"/>
<sequence length="37" mass="4282">MRGCRPDGFARSVLREEPPMMDGRLNLLIKKRKLPCP</sequence>
<evidence type="ECO:0000313" key="1">
    <source>
        <dbReference type="EMBL" id="ANP35541.1"/>
    </source>
</evidence>
<gene>
    <name evidence="1" type="ORF">JL2886_00614</name>
</gene>
<dbReference type="Proteomes" id="UP000092565">
    <property type="component" value="Chromosome"/>
</dbReference>